<name>A0AAD5LBG6_PYTIN</name>
<sequence>MRAELEAFKALGSSPEEIGSREQRLQAVMTYAMTLAQIFDRASCEYEAVLGKLILGYDRRGRVLESFFRLASGDSADVQGRLPRAMAADRPSRLQLDFASLPFLDQPDVVSVFEGLTKGMTRRPKRVDTRPIPFLNEDEREFEKELAAAIGGEGDPQSGRGPAKGTPSGGAPQSGRR</sequence>
<dbReference type="EMBL" id="JAKCXM010000570">
    <property type="protein sequence ID" value="KAJ0392807.1"/>
    <property type="molecule type" value="Genomic_DNA"/>
</dbReference>
<dbReference type="AlphaFoldDB" id="A0AAD5LBG6"/>
<evidence type="ECO:0000256" key="1">
    <source>
        <dbReference type="SAM" id="MobiDB-lite"/>
    </source>
</evidence>
<accession>A0AAD5LBG6</accession>
<protein>
    <submittedName>
        <fullName evidence="2">Uncharacterized protein</fullName>
    </submittedName>
</protein>
<evidence type="ECO:0000313" key="2">
    <source>
        <dbReference type="EMBL" id="KAJ0392807.1"/>
    </source>
</evidence>
<organism evidence="2 3">
    <name type="scientific">Pythium insidiosum</name>
    <name type="common">Pythiosis disease agent</name>
    <dbReference type="NCBI Taxonomy" id="114742"/>
    <lineage>
        <taxon>Eukaryota</taxon>
        <taxon>Sar</taxon>
        <taxon>Stramenopiles</taxon>
        <taxon>Oomycota</taxon>
        <taxon>Peronosporomycetes</taxon>
        <taxon>Pythiales</taxon>
        <taxon>Pythiaceae</taxon>
        <taxon>Pythium</taxon>
    </lineage>
</organism>
<keyword evidence="3" id="KW-1185">Reference proteome</keyword>
<feature type="region of interest" description="Disordered" evidence="1">
    <location>
        <begin position="147"/>
        <end position="177"/>
    </location>
</feature>
<evidence type="ECO:0000313" key="3">
    <source>
        <dbReference type="Proteomes" id="UP001209570"/>
    </source>
</evidence>
<dbReference type="Proteomes" id="UP001209570">
    <property type="component" value="Unassembled WGS sequence"/>
</dbReference>
<comment type="caution">
    <text evidence="2">The sequence shown here is derived from an EMBL/GenBank/DDBJ whole genome shotgun (WGS) entry which is preliminary data.</text>
</comment>
<reference evidence="2" key="1">
    <citation type="submission" date="2021-12" db="EMBL/GenBank/DDBJ databases">
        <title>Prjna785345.</title>
        <authorList>
            <person name="Rujirawat T."/>
            <person name="Krajaejun T."/>
        </authorList>
    </citation>
    <scope>NUCLEOTIDE SEQUENCE</scope>
    <source>
        <strain evidence="2">Pi057C3</strain>
    </source>
</reference>
<proteinExistence type="predicted"/>
<gene>
    <name evidence="2" type="ORF">P43SY_000013</name>
</gene>